<dbReference type="OrthoDB" id="43460at2759"/>
<gene>
    <name evidence="3" type="ORF">IE81DRAFT_320930</name>
</gene>
<dbReference type="InParanoid" id="A0A316W882"/>
<reference evidence="3 4" key="1">
    <citation type="journal article" date="2018" name="Mol. Biol. Evol.">
        <title>Broad Genomic Sampling Reveals a Smut Pathogenic Ancestry of the Fungal Clade Ustilaginomycotina.</title>
        <authorList>
            <person name="Kijpornyongpan T."/>
            <person name="Mondo S.J."/>
            <person name="Barry K."/>
            <person name="Sandor L."/>
            <person name="Lee J."/>
            <person name="Lipzen A."/>
            <person name="Pangilinan J."/>
            <person name="LaButti K."/>
            <person name="Hainaut M."/>
            <person name="Henrissat B."/>
            <person name="Grigoriev I.V."/>
            <person name="Spatafora J.W."/>
            <person name="Aime M.C."/>
        </authorList>
    </citation>
    <scope>NUCLEOTIDE SEQUENCE [LARGE SCALE GENOMIC DNA]</scope>
    <source>
        <strain evidence="3 4">MCA 4658</strain>
    </source>
</reference>
<dbReference type="InterPro" id="IPR036865">
    <property type="entry name" value="CRAL-TRIO_dom_sf"/>
</dbReference>
<dbReference type="Pfam" id="PF03765">
    <property type="entry name" value="CRAL_TRIO_N"/>
    <property type="match status" value="1"/>
</dbReference>
<dbReference type="GeneID" id="37035052"/>
<dbReference type="CDD" id="cd00170">
    <property type="entry name" value="SEC14"/>
    <property type="match status" value="1"/>
</dbReference>
<dbReference type="AlphaFoldDB" id="A0A316W882"/>
<dbReference type="PROSITE" id="PS50191">
    <property type="entry name" value="CRAL_TRIO"/>
    <property type="match status" value="1"/>
</dbReference>
<evidence type="ECO:0000313" key="4">
    <source>
        <dbReference type="Proteomes" id="UP000245783"/>
    </source>
</evidence>
<dbReference type="RefSeq" id="XP_025372111.1">
    <property type="nucleotide sequence ID" value="XM_025513182.1"/>
</dbReference>
<dbReference type="EMBL" id="KZ819358">
    <property type="protein sequence ID" value="PWN44951.1"/>
    <property type="molecule type" value="Genomic_DNA"/>
</dbReference>
<dbReference type="SMART" id="SM00516">
    <property type="entry name" value="SEC14"/>
    <property type="match status" value="1"/>
</dbReference>
<feature type="domain" description="CRAL-TRIO" evidence="2">
    <location>
        <begin position="168"/>
        <end position="327"/>
    </location>
</feature>
<dbReference type="Pfam" id="PF00650">
    <property type="entry name" value="CRAL_TRIO"/>
    <property type="match status" value="1"/>
</dbReference>
<dbReference type="InterPro" id="IPR052432">
    <property type="entry name" value="PITP/CRAL-TRIO"/>
</dbReference>
<feature type="region of interest" description="Disordered" evidence="1">
    <location>
        <begin position="505"/>
        <end position="586"/>
    </location>
</feature>
<dbReference type="PANTHER" id="PTHR46590:SF1">
    <property type="entry name" value="PHOSPHATIDYLINOSITOL TRANSFER PROTEIN CSR1"/>
    <property type="match status" value="1"/>
</dbReference>
<protein>
    <submittedName>
        <fullName evidence="3">CRAL/TRIO domain-containing protein</fullName>
    </submittedName>
</protein>
<dbReference type="SUPFAM" id="SSF52087">
    <property type="entry name" value="CRAL/TRIO domain"/>
    <property type="match status" value="1"/>
</dbReference>
<evidence type="ECO:0000259" key="2">
    <source>
        <dbReference type="PROSITE" id="PS50191"/>
    </source>
</evidence>
<proteinExistence type="predicted"/>
<dbReference type="Proteomes" id="UP000245783">
    <property type="component" value="Unassembled WGS sequence"/>
</dbReference>
<sequence length="586" mass="65785">MTDTTAQDGWKEVGMKELETPEGYVGNLTPEHADKLREMWAAFFDCCDRASGGAAKEGGSGWQGNEEKDPTKLGIPQDDAAKEEAKKRMEEQGMKDLLQTYGSEALKDTFWSFNKADNPDTNLLRFLRARKWDVSRAMAMLATCLKWRLDSGVEHVATQGDLGNGEEIPKFLDQQRTRKIYAHGCTKNEQPVCYVEMKKHLTFGQPGSTMQKFVIFQMETWRLFMIPPQDKMVILFDLNGFGIRNMDWVSLLYVVKCLEAYFPESLGTMYIHRGPWIFFQAWKLVKGLLDPVVRSKIAFTQKPEDLTGNIPPERLVSIMGGDVENQFEWIEPAAEENDKLKDTATKDRLWKRHRALTREYEGVTRMWIRAGGDDKDALLAEKRRVLVKKLRVSQFDLEPYVRGATVHHRNGTLPRGNPGIVRWQYELKSGDKIRQIVGHSQSRKSLIRELVEISNGSSVLEAEAQTRKIIEGGAWGRWDTCEDLPEEVKSRVDALLEPSDLLAAANADAAAPTQEASEPRDSNAPTAADQNHESASTATLDSKATAVAHSPAQATVPQSTASEKVAPPEPVKRQSMFGSIKSKLVS</sequence>
<dbReference type="InterPro" id="IPR011074">
    <property type="entry name" value="CRAL/TRIO_N_dom"/>
</dbReference>
<dbReference type="PANTHER" id="PTHR46590">
    <property type="entry name" value="PHOSPHATIDYLINOSITOL TRANSFER PROTEIN CSR1-RELATED"/>
    <property type="match status" value="1"/>
</dbReference>
<dbReference type="FunCoup" id="A0A316W882">
    <property type="interactions" value="95"/>
</dbReference>
<dbReference type="SMART" id="SM01100">
    <property type="entry name" value="CRAL_TRIO_N"/>
    <property type="match status" value="1"/>
</dbReference>
<feature type="compositionally biased region" description="Polar residues" evidence="1">
    <location>
        <begin position="523"/>
        <end position="542"/>
    </location>
</feature>
<dbReference type="SUPFAM" id="SSF46938">
    <property type="entry name" value="CRAL/TRIO N-terminal domain"/>
    <property type="match status" value="1"/>
</dbReference>
<feature type="compositionally biased region" description="Polar residues" evidence="1">
    <location>
        <begin position="552"/>
        <end position="562"/>
    </location>
</feature>
<dbReference type="InterPro" id="IPR001251">
    <property type="entry name" value="CRAL-TRIO_dom"/>
</dbReference>
<accession>A0A316W882</accession>
<feature type="region of interest" description="Disordered" evidence="1">
    <location>
        <begin position="52"/>
        <end position="85"/>
    </location>
</feature>
<evidence type="ECO:0000256" key="1">
    <source>
        <dbReference type="SAM" id="MobiDB-lite"/>
    </source>
</evidence>
<evidence type="ECO:0000313" key="3">
    <source>
        <dbReference type="EMBL" id="PWN44951.1"/>
    </source>
</evidence>
<organism evidence="3 4">
    <name type="scientific">Ceraceosorus guamensis</name>
    <dbReference type="NCBI Taxonomy" id="1522189"/>
    <lineage>
        <taxon>Eukaryota</taxon>
        <taxon>Fungi</taxon>
        <taxon>Dikarya</taxon>
        <taxon>Basidiomycota</taxon>
        <taxon>Ustilaginomycotina</taxon>
        <taxon>Exobasidiomycetes</taxon>
        <taxon>Ceraceosorales</taxon>
        <taxon>Ceraceosoraceae</taxon>
        <taxon>Ceraceosorus</taxon>
    </lineage>
</organism>
<keyword evidence="4" id="KW-1185">Reference proteome</keyword>
<name>A0A316W882_9BASI</name>
<dbReference type="Gene3D" id="3.40.525.10">
    <property type="entry name" value="CRAL-TRIO lipid binding domain"/>
    <property type="match status" value="1"/>
</dbReference>
<dbReference type="InterPro" id="IPR036273">
    <property type="entry name" value="CRAL/TRIO_N_dom_sf"/>
</dbReference>